<evidence type="ECO:0000313" key="3">
    <source>
        <dbReference type="Proteomes" id="UP001589608"/>
    </source>
</evidence>
<dbReference type="Gene3D" id="2.80.10.50">
    <property type="match status" value="1"/>
</dbReference>
<dbReference type="EMBL" id="JBHMCA010000090">
    <property type="protein sequence ID" value="MFB9451683.1"/>
    <property type="molecule type" value="Genomic_DNA"/>
</dbReference>
<evidence type="ECO:0000259" key="1">
    <source>
        <dbReference type="Pfam" id="PF14200"/>
    </source>
</evidence>
<dbReference type="InterPro" id="IPR000772">
    <property type="entry name" value="Ricin_B_lectin"/>
</dbReference>
<dbReference type="RefSeq" id="WP_223104098.1">
    <property type="nucleotide sequence ID" value="NZ_CP061913.1"/>
</dbReference>
<proteinExistence type="predicted"/>
<comment type="caution">
    <text evidence="2">The sequence shown here is derived from an EMBL/GenBank/DDBJ whole genome shotgun (WGS) entry which is preliminary data.</text>
</comment>
<protein>
    <submittedName>
        <fullName evidence="2">RICIN domain-containing protein</fullName>
    </submittedName>
</protein>
<gene>
    <name evidence="2" type="ORF">ACFFTR_52220</name>
</gene>
<dbReference type="CDD" id="cd00161">
    <property type="entry name" value="beta-trefoil_Ricin-like"/>
    <property type="match status" value="1"/>
</dbReference>
<reference evidence="2 3" key="1">
    <citation type="submission" date="2024-09" db="EMBL/GenBank/DDBJ databases">
        <authorList>
            <person name="Sun Q."/>
            <person name="Mori K."/>
        </authorList>
    </citation>
    <scope>NUCLEOTIDE SEQUENCE [LARGE SCALE GENOMIC DNA]</scope>
    <source>
        <strain evidence="2 3">JCM 3307</strain>
    </source>
</reference>
<keyword evidence="3" id="KW-1185">Reference proteome</keyword>
<accession>A0ABV5MT29</accession>
<dbReference type="PROSITE" id="PS50231">
    <property type="entry name" value="RICIN_B_LECTIN"/>
    <property type="match status" value="1"/>
</dbReference>
<dbReference type="InterPro" id="IPR035992">
    <property type="entry name" value="Ricin_B-like_lectins"/>
</dbReference>
<evidence type="ECO:0000313" key="2">
    <source>
        <dbReference type="EMBL" id="MFB9451683.1"/>
    </source>
</evidence>
<name>A0ABV5MT29_9ACTN</name>
<feature type="domain" description="Ricin B lectin" evidence="1">
    <location>
        <begin position="67"/>
        <end position="143"/>
    </location>
</feature>
<sequence>MIPSKDDVRLPGLAMGVDEVYSVLNRQPDRAGPFLIIGRACGLALDTAFAVDNGSQALTWPPHGHRHQLWYLGPTGVVGEVSVVSAANGLALDATSAISGDIHPVLWEPNGEPWQRWYLQEAPDGAGYLIQSAHNRRYLTLNDEAEPRWSPWFEDRHGRQAQQWLVALPHGPVSRPELPASHVPGPVLF</sequence>
<dbReference type="Proteomes" id="UP001589608">
    <property type="component" value="Unassembled WGS sequence"/>
</dbReference>
<dbReference type="SUPFAM" id="SSF50370">
    <property type="entry name" value="Ricin B-like lectins"/>
    <property type="match status" value="1"/>
</dbReference>
<organism evidence="2 3">
    <name type="scientific">Dactylosporangium vinaceum</name>
    <dbReference type="NCBI Taxonomy" id="53362"/>
    <lineage>
        <taxon>Bacteria</taxon>
        <taxon>Bacillati</taxon>
        <taxon>Actinomycetota</taxon>
        <taxon>Actinomycetes</taxon>
        <taxon>Micromonosporales</taxon>
        <taxon>Micromonosporaceae</taxon>
        <taxon>Dactylosporangium</taxon>
    </lineage>
</organism>
<dbReference type="Pfam" id="PF14200">
    <property type="entry name" value="RicinB_lectin_2"/>
    <property type="match status" value="1"/>
</dbReference>